<organism evidence="3 4">
    <name type="scientific">Streptomyces fuscus</name>
    <dbReference type="NCBI Taxonomy" id="3048495"/>
    <lineage>
        <taxon>Bacteria</taxon>
        <taxon>Bacillati</taxon>
        <taxon>Actinomycetota</taxon>
        <taxon>Actinomycetes</taxon>
        <taxon>Kitasatosporales</taxon>
        <taxon>Streptomycetaceae</taxon>
        <taxon>Streptomyces</taxon>
    </lineage>
</organism>
<keyword evidence="2" id="KW-0812">Transmembrane</keyword>
<proteinExistence type="predicted"/>
<keyword evidence="2" id="KW-1133">Transmembrane helix</keyword>
<evidence type="ECO:0000313" key="4">
    <source>
        <dbReference type="Proteomes" id="UP001241926"/>
    </source>
</evidence>
<dbReference type="Proteomes" id="UP001241926">
    <property type="component" value="Unassembled WGS sequence"/>
</dbReference>
<evidence type="ECO:0000313" key="3">
    <source>
        <dbReference type="EMBL" id="MDL2078877.1"/>
    </source>
</evidence>
<dbReference type="RefSeq" id="WP_285434164.1">
    <property type="nucleotide sequence ID" value="NZ_JASJUS010000019.1"/>
</dbReference>
<keyword evidence="4" id="KW-1185">Reference proteome</keyword>
<evidence type="ECO:0000256" key="1">
    <source>
        <dbReference type="SAM" id="MobiDB-lite"/>
    </source>
</evidence>
<name>A0ABT7J1Y9_9ACTN</name>
<feature type="region of interest" description="Disordered" evidence="1">
    <location>
        <begin position="48"/>
        <end position="76"/>
    </location>
</feature>
<evidence type="ECO:0000256" key="2">
    <source>
        <dbReference type="SAM" id="Phobius"/>
    </source>
</evidence>
<sequence>MEVPEEEESAAPRRRRRGRRTALLLTGAGVLGLVAGTCAGYLVQAEREPTPLPPLSQPELKRAAGEAPEPLPVSRDRQVRTEGDLRKLVLRKPAGAQKAGWLTEPVEWLDMADYANMYDDPSRAYANMAPDFRRAVTTGWETDTYTVEINLVQHRQDETLAAKKAVENHQYWATFDGSDPESDFSENKDVKSWTIPGTEEGMAYVDTVPDTEPGYEPLYRASAHAWRGDINMEIWIYGSEPIARKTILDIAERQMERL</sequence>
<reference evidence="3 4" key="1">
    <citation type="submission" date="2023-05" db="EMBL/GenBank/DDBJ databases">
        <title>Streptomyces fuscus sp. nov., a brown-black pigment producing actinomyces isolated from dry sand of Sea duck farm.</title>
        <authorList>
            <person name="Xie J."/>
            <person name="Shen N."/>
        </authorList>
    </citation>
    <scope>NUCLEOTIDE SEQUENCE [LARGE SCALE GENOMIC DNA]</scope>
    <source>
        <strain evidence="3 4">GXMU-J15</strain>
    </source>
</reference>
<comment type="caution">
    <text evidence="3">The sequence shown here is derived from an EMBL/GenBank/DDBJ whole genome shotgun (WGS) entry which is preliminary data.</text>
</comment>
<accession>A0ABT7J1Y9</accession>
<gene>
    <name evidence="3" type="ORF">QNN03_20800</name>
</gene>
<evidence type="ECO:0008006" key="5">
    <source>
        <dbReference type="Google" id="ProtNLM"/>
    </source>
</evidence>
<dbReference type="EMBL" id="JASJUS010000019">
    <property type="protein sequence ID" value="MDL2078877.1"/>
    <property type="molecule type" value="Genomic_DNA"/>
</dbReference>
<feature type="transmembrane region" description="Helical" evidence="2">
    <location>
        <begin position="22"/>
        <end position="43"/>
    </location>
</feature>
<keyword evidence="2" id="KW-0472">Membrane</keyword>
<protein>
    <recommendedName>
        <fullName evidence="5">Serine/threonine protein kinase</fullName>
    </recommendedName>
</protein>